<comment type="caution">
    <text evidence="6">The sequence shown here is derived from an EMBL/GenBank/DDBJ whole genome shotgun (WGS) entry which is preliminary data.</text>
</comment>
<dbReference type="GO" id="GO:0004674">
    <property type="term" value="F:protein serine/threonine kinase activity"/>
    <property type="evidence" value="ECO:0007669"/>
    <property type="project" value="TreeGrafter"/>
</dbReference>
<evidence type="ECO:0000256" key="3">
    <source>
        <dbReference type="ARBA" id="ARBA00022777"/>
    </source>
</evidence>
<dbReference type="Gene3D" id="1.10.510.10">
    <property type="entry name" value="Transferase(Phosphotransferase) domain 1"/>
    <property type="match status" value="1"/>
</dbReference>
<keyword evidence="4" id="KW-0067">ATP-binding</keyword>
<evidence type="ECO:0000256" key="4">
    <source>
        <dbReference type="ARBA" id="ARBA00022840"/>
    </source>
</evidence>
<dbReference type="SUPFAM" id="SSF56112">
    <property type="entry name" value="Protein kinase-like (PK-like)"/>
    <property type="match status" value="1"/>
</dbReference>
<evidence type="ECO:0000259" key="5">
    <source>
        <dbReference type="PROSITE" id="PS50011"/>
    </source>
</evidence>
<dbReference type="PROSITE" id="PS00108">
    <property type="entry name" value="PROTEIN_KINASE_ST"/>
    <property type="match status" value="1"/>
</dbReference>
<evidence type="ECO:0000256" key="1">
    <source>
        <dbReference type="ARBA" id="ARBA00022679"/>
    </source>
</evidence>
<keyword evidence="7" id="KW-1185">Reference proteome</keyword>
<gene>
    <name evidence="6" type="ORF">E8A74_33540</name>
</gene>
<dbReference type="CDD" id="cd14014">
    <property type="entry name" value="STKc_PknB_like"/>
    <property type="match status" value="1"/>
</dbReference>
<dbReference type="EMBL" id="SSMQ01000045">
    <property type="protein sequence ID" value="TKD00652.1"/>
    <property type="molecule type" value="Genomic_DNA"/>
</dbReference>
<dbReference type="OrthoDB" id="5476217at2"/>
<protein>
    <submittedName>
        <fullName evidence="6">Serine/threonine-protein kinase PknK</fullName>
    </submittedName>
</protein>
<dbReference type="SUPFAM" id="SSF52540">
    <property type="entry name" value="P-loop containing nucleoside triphosphate hydrolases"/>
    <property type="match status" value="1"/>
</dbReference>
<dbReference type="InterPro" id="IPR011990">
    <property type="entry name" value="TPR-like_helical_dom_sf"/>
</dbReference>
<sequence length="1328" mass="142431">MLKPGMRVAARFELDDHTIAGGMATIYRARDLETGAVVAVKVLGGRNVREMERFSAEAVLLAELRHPGIVRYVSHGSLPAGELFLVMEWLEGEDLSDRLARGRLPLDEAIRLARRVADALGAAHARGIVHRDVKPSNVFLPRGDVDEAKLLDFGIARLGYGRTLATRTGTLLGTPGYMAPEQAQGRKDVDARADVFSLGAMLFECLTGRPAFASEQLMATLSRILFEEPPRVRTIRSETPAALDLLVTSMLCKDPAGRPRDGSMIVAAVDALGPLPGGPSSSEFVHSSVVSRPAITVREQQLLCVVLATSTFSKTIADGDSPETDVTLTPGMMAEAILRRSLPSFGGDAVSGTAGTLDDLNGAAAAYGGKLEQLVDGSLLAVFTGAAAAIDLAARAARAAIALRELLPGVPIAVATGRGLVAQQLPVGEAAESAARTLSAARREGVQMEGRVFVDEVTAGLLDARFDVREEGVTRVLEAVRDRADAARTLLGKPSPCVGREREIGTLVAIMEESIAEPIARVSLVTGPAGVGKSRVATEVLRRLDAAGHDLEVWVARGDPMAAGSTFNMLAQIIRAAAGIEVGALASVQEEKLLARVASCVAADDVVRVTVFLGEILGLRLPAERSHLLAAARADAMLMGDQMRRAFEDWLFAECTKTPVLLLLDDLHFGDLSTVRLIDAALRHAREKPLCVLALARTEISRVFPRLWEERGMQEVRLGELGRRASEQLCKVWLGSTATPDLTARIIERAAGNPFYLEEIVRAVASGRGDALPGTVLAMVQARLEELEAVERRILRAASVFGDVFWPAGAAALVGGEKKEASVREALGTLVERELVVRRTSRRFLDQEDHAFRNALVREAAYATLTDADRMLGHRLAAAWLESVGETEAMVLAQHHERGGDLIRAASWYARAAETALEGSDFEAVIERSERAITCGAQGEELGRLRLRQAEAYRWQGKFSEAEERGLEAIQILPAGSDPWLFAVGEMASVFGKLGSVERVEVLGDALLTVACMQEAPASDGHIAALSRTSTAALLLGKNELAESLFKELERLGGASEKPLAVGWRERARAFRAPFVGETGASARFFALSAEGFEKAGDVRNACLQRANYGASCLEVGDWIGAEKALVPAIVDAERMGAKHIVSSAQRDLGYAFARMGRLDEAKTLEEQAVAEFSAHGDRRLEGVGRDELATIHLMRGDVAEAEAEARRAVDRLAVAPPYLCHGHATLARVLLVVGNVEEALVNARASRKLLTEVGALEEGEGLVRLILARALHAAGEVEEARVVLVEALQEIDRRTATIADPDARQTFAAIPEHVETREIAQTWGITG</sequence>
<keyword evidence="1" id="KW-0808">Transferase</keyword>
<feature type="domain" description="Protein kinase" evidence="5">
    <location>
        <begin position="12"/>
        <end position="272"/>
    </location>
</feature>
<dbReference type="SUPFAM" id="SSF48452">
    <property type="entry name" value="TPR-like"/>
    <property type="match status" value="1"/>
</dbReference>
<dbReference type="InterPro" id="IPR027417">
    <property type="entry name" value="P-loop_NTPase"/>
</dbReference>
<dbReference type="Gene3D" id="1.25.40.10">
    <property type="entry name" value="Tetratricopeptide repeat domain"/>
    <property type="match status" value="1"/>
</dbReference>
<dbReference type="PANTHER" id="PTHR43289:SF6">
    <property type="entry name" value="SERINE_THREONINE-PROTEIN KINASE NEKL-3"/>
    <property type="match status" value="1"/>
</dbReference>
<dbReference type="Gene3D" id="3.40.50.300">
    <property type="entry name" value="P-loop containing nucleotide triphosphate hydrolases"/>
    <property type="match status" value="1"/>
</dbReference>
<dbReference type="PANTHER" id="PTHR43289">
    <property type="entry name" value="MITOGEN-ACTIVATED PROTEIN KINASE KINASE KINASE 20-RELATED"/>
    <property type="match status" value="1"/>
</dbReference>
<dbReference type="GO" id="GO:0005524">
    <property type="term" value="F:ATP binding"/>
    <property type="evidence" value="ECO:0007669"/>
    <property type="project" value="UniProtKB-KW"/>
</dbReference>
<dbReference type="InterPro" id="IPR011009">
    <property type="entry name" value="Kinase-like_dom_sf"/>
</dbReference>
<evidence type="ECO:0000313" key="6">
    <source>
        <dbReference type="EMBL" id="TKD00652.1"/>
    </source>
</evidence>
<evidence type="ECO:0000313" key="7">
    <source>
        <dbReference type="Proteomes" id="UP000309215"/>
    </source>
</evidence>
<dbReference type="InterPro" id="IPR041664">
    <property type="entry name" value="AAA_16"/>
</dbReference>
<dbReference type="PROSITE" id="PS50011">
    <property type="entry name" value="PROTEIN_KINASE_DOM"/>
    <property type="match status" value="1"/>
</dbReference>
<dbReference type="Proteomes" id="UP000309215">
    <property type="component" value="Unassembled WGS sequence"/>
</dbReference>
<evidence type="ECO:0000256" key="2">
    <source>
        <dbReference type="ARBA" id="ARBA00022741"/>
    </source>
</evidence>
<dbReference type="InterPro" id="IPR008271">
    <property type="entry name" value="Ser/Thr_kinase_AS"/>
</dbReference>
<organism evidence="6 7">
    <name type="scientific">Polyangium fumosum</name>
    <dbReference type="NCBI Taxonomy" id="889272"/>
    <lineage>
        <taxon>Bacteria</taxon>
        <taxon>Pseudomonadati</taxon>
        <taxon>Myxococcota</taxon>
        <taxon>Polyangia</taxon>
        <taxon>Polyangiales</taxon>
        <taxon>Polyangiaceae</taxon>
        <taxon>Polyangium</taxon>
    </lineage>
</organism>
<reference evidence="6 7" key="1">
    <citation type="submission" date="2019-04" db="EMBL/GenBank/DDBJ databases">
        <authorList>
            <person name="Li Y."/>
            <person name="Wang J."/>
        </authorList>
    </citation>
    <scope>NUCLEOTIDE SEQUENCE [LARGE SCALE GENOMIC DNA]</scope>
    <source>
        <strain evidence="6 7">DSM 14668</strain>
    </source>
</reference>
<dbReference type="SMART" id="SM00220">
    <property type="entry name" value="S_TKc"/>
    <property type="match status" value="1"/>
</dbReference>
<dbReference type="Pfam" id="PF13191">
    <property type="entry name" value="AAA_16"/>
    <property type="match status" value="1"/>
</dbReference>
<dbReference type="InterPro" id="IPR000719">
    <property type="entry name" value="Prot_kinase_dom"/>
</dbReference>
<dbReference type="Pfam" id="PF00069">
    <property type="entry name" value="Pkinase"/>
    <property type="match status" value="1"/>
</dbReference>
<name>A0A4U1J133_9BACT</name>
<keyword evidence="3 6" id="KW-0418">Kinase</keyword>
<dbReference type="RefSeq" id="WP_136933205.1">
    <property type="nucleotide sequence ID" value="NZ_SSMQ01000045.1"/>
</dbReference>
<keyword evidence="2" id="KW-0547">Nucleotide-binding</keyword>
<accession>A0A4U1J133</accession>
<proteinExistence type="predicted"/>